<keyword evidence="3" id="KW-1185">Reference proteome</keyword>
<feature type="domain" description="PAS" evidence="1">
    <location>
        <begin position="6"/>
        <end position="81"/>
    </location>
</feature>
<dbReference type="InterPro" id="IPR035965">
    <property type="entry name" value="PAS-like_dom_sf"/>
</dbReference>
<dbReference type="Pfam" id="PF08448">
    <property type="entry name" value="PAS_4"/>
    <property type="match status" value="1"/>
</dbReference>
<protein>
    <submittedName>
        <fullName evidence="2">GGDEF family protein</fullName>
    </submittedName>
</protein>
<organism evidence="2 3">
    <name type="scientific">Profundibacterium mesophilum KAUST100406-0324</name>
    <dbReference type="NCBI Taxonomy" id="1037889"/>
    <lineage>
        <taxon>Bacteria</taxon>
        <taxon>Pseudomonadati</taxon>
        <taxon>Pseudomonadota</taxon>
        <taxon>Alphaproteobacteria</taxon>
        <taxon>Rhodobacterales</taxon>
        <taxon>Roseobacteraceae</taxon>
        <taxon>Profundibacterium</taxon>
    </lineage>
</organism>
<dbReference type="NCBIfam" id="TIGR00229">
    <property type="entry name" value="sensory_box"/>
    <property type="match status" value="1"/>
</dbReference>
<dbReference type="Gene3D" id="3.30.450.20">
    <property type="entry name" value="PAS domain"/>
    <property type="match status" value="1"/>
</dbReference>
<dbReference type="RefSeq" id="WP_159965840.1">
    <property type="nucleotide sequence ID" value="NZ_APKE01000026.1"/>
</dbReference>
<dbReference type="CDD" id="cd00130">
    <property type="entry name" value="PAS"/>
    <property type="match status" value="1"/>
</dbReference>
<evidence type="ECO:0000259" key="1">
    <source>
        <dbReference type="PROSITE" id="PS50112"/>
    </source>
</evidence>
<accession>A0A921NPI0</accession>
<dbReference type="PROSITE" id="PS50112">
    <property type="entry name" value="PAS"/>
    <property type="match status" value="1"/>
</dbReference>
<evidence type="ECO:0000313" key="3">
    <source>
        <dbReference type="Proteomes" id="UP000698242"/>
    </source>
</evidence>
<dbReference type="OrthoDB" id="7725754at2"/>
<gene>
    <name evidence="2" type="ORF">PMES_02333</name>
</gene>
<dbReference type="InterPro" id="IPR013656">
    <property type="entry name" value="PAS_4"/>
</dbReference>
<dbReference type="InterPro" id="IPR000014">
    <property type="entry name" value="PAS"/>
</dbReference>
<dbReference type="EMBL" id="APKE01000026">
    <property type="protein sequence ID" value="KAF0675442.1"/>
    <property type="molecule type" value="Genomic_DNA"/>
</dbReference>
<name>A0A921NPI0_9RHOB</name>
<sequence length="245" mass="27821">MFDTLDPDALREEINIFQIPMFAAERRDGDTPFRILGINTAHERISGFKHQDLCGKNLEDILPPEQAKQVAKHYTTCVRSRTSQRYREVLDMSEGSIMWDTTIQPISMHDGRERVLGSAVYLRHISRPQGDQLAFEDVQYFSAQAAFQLSQVSTYLDAVDRGKIEPNRMHDSIAALAGICRSIDRALMDIRSVADAQIAKAQVRREQYLLSEDAVKQLSRHPHVERSLMKLSEMFEAPPSRCASG</sequence>
<dbReference type="AlphaFoldDB" id="A0A921NPI0"/>
<dbReference type="SUPFAM" id="SSF55785">
    <property type="entry name" value="PYP-like sensor domain (PAS domain)"/>
    <property type="match status" value="1"/>
</dbReference>
<reference evidence="2" key="1">
    <citation type="submission" date="2013-03" db="EMBL/GenBank/DDBJ databases">
        <title>Genome Sequence of the Profundibacterium mesophilum strain KAUST100406-0324T from Red Sea, a novel genus in the family Rhodobacteraceae.</title>
        <authorList>
            <person name="Essack M."/>
            <person name="Alam I."/>
            <person name="Lafi F."/>
            <person name="Alawi W."/>
            <person name="Kamanu F."/>
            <person name="Al-Suwailem A."/>
            <person name="Lee O.O."/>
            <person name="Xu Y."/>
            <person name="Bajic V."/>
            <person name="Qian P.-Y."/>
            <person name="Archer J."/>
        </authorList>
    </citation>
    <scope>NUCLEOTIDE SEQUENCE</scope>
    <source>
        <strain evidence="2">KAUST100406-0324</strain>
    </source>
</reference>
<evidence type="ECO:0000313" key="2">
    <source>
        <dbReference type="EMBL" id="KAF0675442.1"/>
    </source>
</evidence>
<dbReference type="Proteomes" id="UP000698242">
    <property type="component" value="Unassembled WGS sequence"/>
</dbReference>
<proteinExistence type="predicted"/>
<comment type="caution">
    <text evidence="2">The sequence shown here is derived from an EMBL/GenBank/DDBJ whole genome shotgun (WGS) entry which is preliminary data.</text>
</comment>